<keyword evidence="7" id="KW-0276">Fatty acid metabolism</keyword>
<dbReference type="PROSITE" id="PS50075">
    <property type="entry name" value="CARRIER"/>
    <property type="match status" value="1"/>
</dbReference>
<keyword evidence="3" id="KW-0813">Transport</keyword>
<dbReference type="Pfam" id="PF00550">
    <property type="entry name" value="PP-binding"/>
    <property type="match status" value="1"/>
</dbReference>
<evidence type="ECO:0000256" key="1">
    <source>
        <dbReference type="ARBA" id="ARBA00004173"/>
    </source>
</evidence>
<keyword evidence="8" id="KW-0809">Transit peptide</keyword>
<evidence type="ECO:0000256" key="7">
    <source>
        <dbReference type="ARBA" id="ARBA00022832"/>
    </source>
</evidence>
<dbReference type="Gene3D" id="1.10.1200.10">
    <property type="entry name" value="ACP-like"/>
    <property type="match status" value="1"/>
</dbReference>
<dbReference type="InterPro" id="IPR036736">
    <property type="entry name" value="ACP-like_sf"/>
</dbReference>
<keyword evidence="11" id="KW-0496">Mitochondrion</keyword>
<accession>A0A4T0X1W4</accession>
<gene>
    <name evidence="15" type="ORF">CANINC_002099</name>
</gene>
<dbReference type="InterPro" id="IPR009081">
    <property type="entry name" value="PP-bd_ACP"/>
</dbReference>
<protein>
    <recommendedName>
        <fullName evidence="13">Acyl carrier protein</fullName>
    </recommendedName>
</protein>
<comment type="subcellular location">
    <subcellularLocation>
        <location evidence="1">Mitochondrion</location>
    </subcellularLocation>
</comment>
<dbReference type="GO" id="GO:0005739">
    <property type="term" value="C:mitochondrion"/>
    <property type="evidence" value="ECO:0007669"/>
    <property type="project" value="UniProtKB-SubCell"/>
</dbReference>
<dbReference type="STRING" id="52247.A0A4T0X1W4"/>
<evidence type="ECO:0000256" key="11">
    <source>
        <dbReference type="ARBA" id="ARBA00023128"/>
    </source>
</evidence>
<evidence type="ECO:0000256" key="2">
    <source>
        <dbReference type="ARBA" id="ARBA00010930"/>
    </source>
</evidence>
<organism evidence="15 16">
    <name type="scientific">Pichia inconspicua</name>
    <dbReference type="NCBI Taxonomy" id="52247"/>
    <lineage>
        <taxon>Eukaryota</taxon>
        <taxon>Fungi</taxon>
        <taxon>Dikarya</taxon>
        <taxon>Ascomycota</taxon>
        <taxon>Saccharomycotina</taxon>
        <taxon>Pichiomycetes</taxon>
        <taxon>Pichiales</taxon>
        <taxon>Pichiaceae</taxon>
        <taxon>Pichia</taxon>
    </lineage>
</organism>
<reference evidence="15 16" key="1">
    <citation type="journal article" date="2019" name="Front. Genet.">
        <title>Whole-Genome Sequencing of the Opportunistic Yeast Pathogen Candida inconspicua Uncovers Its Hybrid Origin.</title>
        <authorList>
            <person name="Mixao V."/>
            <person name="Hansen A.P."/>
            <person name="Saus E."/>
            <person name="Boekhout T."/>
            <person name="Lass-Florl C."/>
            <person name="Gabaldon T."/>
        </authorList>
    </citation>
    <scope>NUCLEOTIDE SEQUENCE [LARGE SCALE GENOMIC DNA]</scope>
    <source>
        <strain evidence="15 16">CBS 180</strain>
    </source>
</reference>
<evidence type="ECO:0000256" key="4">
    <source>
        <dbReference type="ARBA" id="ARBA00022450"/>
    </source>
</evidence>
<sequence length="127" mass="14293">MFAQTARLALRSVRSTAVPRFTASTAFSAFRFQSTLSKEDVLNRSIAVLKTFELKNANDKITMETQFGKDLGMDSLDYNDALVALEEEFDVVFDDNVANEISTVGEAVEYITKNHMAEEDILDKEIR</sequence>
<dbReference type="GO" id="GO:0000035">
    <property type="term" value="F:acyl binding"/>
    <property type="evidence" value="ECO:0007669"/>
    <property type="project" value="TreeGrafter"/>
</dbReference>
<dbReference type="InterPro" id="IPR003231">
    <property type="entry name" value="ACP"/>
</dbReference>
<dbReference type="EMBL" id="SELW01000331">
    <property type="protein sequence ID" value="TID29142.1"/>
    <property type="molecule type" value="Genomic_DNA"/>
</dbReference>
<comment type="similarity">
    <text evidence="2">Belongs to the acyl carrier protein (ACP) family.</text>
</comment>
<feature type="domain" description="Carrier" evidence="14">
    <location>
        <begin position="39"/>
        <end position="115"/>
    </location>
</feature>
<evidence type="ECO:0000256" key="3">
    <source>
        <dbReference type="ARBA" id="ARBA00022448"/>
    </source>
</evidence>
<dbReference type="AlphaFoldDB" id="A0A4T0X1W4"/>
<evidence type="ECO:0000256" key="8">
    <source>
        <dbReference type="ARBA" id="ARBA00022946"/>
    </source>
</evidence>
<evidence type="ECO:0000259" key="14">
    <source>
        <dbReference type="PROSITE" id="PS50075"/>
    </source>
</evidence>
<dbReference type="SUPFAM" id="SSF47336">
    <property type="entry name" value="ACP-like"/>
    <property type="match status" value="1"/>
</dbReference>
<comment type="caution">
    <text evidence="15">The sequence shown here is derived from an EMBL/GenBank/DDBJ whole genome shotgun (WGS) entry which is preliminary data.</text>
</comment>
<evidence type="ECO:0000256" key="12">
    <source>
        <dbReference type="ARBA" id="ARBA00023160"/>
    </source>
</evidence>
<dbReference type="Proteomes" id="UP000307173">
    <property type="component" value="Unassembled WGS sequence"/>
</dbReference>
<dbReference type="PANTHER" id="PTHR20863">
    <property type="entry name" value="ACYL CARRIER PROTEIN"/>
    <property type="match status" value="1"/>
</dbReference>
<evidence type="ECO:0000256" key="6">
    <source>
        <dbReference type="ARBA" id="ARBA00022553"/>
    </source>
</evidence>
<dbReference type="PANTHER" id="PTHR20863:SF28">
    <property type="entry name" value="ACYL CARRIER PROTEIN, MITOCHONDRIAL"/>
    <property type="match status" value="1"/>
</dbReference>
<proteinExistence type="inferred from homology"/>
<keyword evidence="4 13" id="KW-0596">Phosphopantetheine</keyword>
<comment type="function">
    <text evidence="13">Carrier of the growing fatty acid chain in fatty acid biosynthesis.</text>
</comment>
<keyword evidence="12 13" id="KW-0275">Fatty acid biosynthesis</keyword>
<evidence type="ECO:0000256" key="9">
    <source>
        <dbReference type="ARBA" id="ARBA00022982"/>
    </source>
</evidence>
<keyword evidence="5 13" id="KW-0444">Lipid biosynthesis</keyword>
<evidence type="ECO:0000313" key="16">
    <source>
        <dbReference type="Proteomes" id="UP000307173"/>
    </source>
</evidence>
<dbReference type="GO" id="GO:0000036">
    <property type="term" value="F:acyl carrier activity"/>
    <property type="evidence" value="ECO:0007669"/>
    <property type="project" value="TreeGrafter"/>
</dbReference>
<keyword evidence="10" id="KW-0443">Lipid metabolism</keyword>
<keyword evidence="9" id="KW-0249">Electron transport</keyword>
<dbReference type="OrthoDB" id="448946at2759"/>
<keyword evidence="6" id="KW-0597">Phosphoprotein</keyword>
<evidence type="ECO:0000313" key="15">
    <source>
        <dbReference type="EMBL" id="TID29142.1"/>
    </source>
</evidence>
<dbReference type="HAMAP" id="MF_01217">
    <property type="entry name" value="Acyl_carrier"/>
    <property type="match status" value="1"/>
</dbReference>
<evidence type="ECO:0000256" key="5">
    <source>
        <dbReference type="ARBA" id="ARBA00022516"/>
    </source>
</evidence>
<keyword evidence="16" id="KW-1185">Reference proteome</keyword>
<name>A0A4T0X1W4_9ASCO</name>
<evidence type="ECO:0000256" key="10">
    <source>
        <dbReference type="ARBA" id="ARBA00023098"/>
    </source>
</evidence>
<evidence type="ECO:0000256" key="13">
    <source>
        <dbReference type="RuleBase" id="RU000722"/>
    </source>
</evidence>